<evidence type="ECO:0000313" key="2">
    <source>
        <dbReference type="Proteomes" id="UP000786811"/>
    </source>
</evidence>
<reference evidence="1" key="1">
    <citation type="submission" date="2021-04" db="EMBL/GenBank/DDBJ databases">
        <authorList>
            <person name="Chebbi M.A.C M."/>
        </authorList>
    </citation>
    <scope>NUCLEOTIDE SEQUENCE</scope>
</reference>
<comment type="caution">
    <text evidence="1">The sequence shown here is derived from an EMBL/GenBank/DDBJ whole genome shotgun (WGS) entry which is preliminary data.</text>
</comment>
<dbReference type="EMBL" id="CAJNRD030001122">
    <property type="protein sequence ID" value="CAG5100617.1"/>
    <property type="molecule type" value="Genomic_DNA"/>
</dbReference>
<evidence type="ECO:0000313" key="1">
    <source>
        <dbReference type="EMBL" id="CAG5100617.1"/>
    </source>
</evidence>
<accession>A0A8J2HGC8</accession>
<proteinExistence type="predicted"/>
<dbReference type="Proteomes" id="UP000786811">
    <property type="component" value="Unassembled WGS sequence"/>
</dbReference>
<organism evidence="1 2">
    <name type="scientific">Cotesia congregata</name>
    <name type="common">Parasitoid wasp</name>
    <name type="synonym">Apanteles congregatus</name>
    <dbReference type="NCBI Taxonomy" id="51543"/>
    <lineage>
        <taxon>Eukaryota</taxon>
        <taxon>Metazoa</taxon>
        <taxon>Ecdysozoa</taxon>
        <taxon>Arthropoda</taxon>
        <taxon>Hexapoda</taxon>
        <taxon>Insecta</taxon>
        <taxon>Pterygota</taxon>
        <taxon>Neoptera</taxon>
        <taxon>Endopterygota</taxon>
        <taxon>Hymenoptera</taxon>
        <taxon>Apocrita</taxon>
        <taxon>Ichneumonoidea</taxon>
        <taxon>Braconidae</taxon>
        <taxon>Microgastrinae</taxon>
        <taxon>Cotesia</taxon>
    </lineage>
</organism>
<dbReference type="AlphaFoldDB" id="A0A8J2HGC8"/>
<gene>
    <name evidence="1" type="ORF">HICCMSTLAB_LOCUS9690</name>
</gene>
<name>A0A8J2HGC8_COTCN</name>
<sequence length="28" mass="3333">MKALSTVRLILLAQRYHLYVMLTSERIL</sequence>
<keyword evidence="2" id="KW-1185">Reference proteome</keyword>
<protein>
    <submittedName>
        <fullName evidence="1">Uncharacterized protein</fullName>
    </submittedName>
</protein>